<dbReference type="PROSITE" id="PS00463">
    <property type="entry name" value="ZN2_CY6_FUNGAL_1"/>
    <property type="match status" value="1"/>
</dbReference>
<organism evidence="7 8">
    <name type="scientific">Venustampulla echinocandica</name>
    <dbReference type="NCBI Taxonomy" id="2656787"/>
    <lineage>
        <taxon>Eukaryota</taxon>
        <taxon>Fungi</taxon>
        <taxon>Dikarya</taxon>
        <taxon>Ascomycota</taxon>
        <taxon>Pezizomycotina</taxon>
        <taxon>Leotiomycetes</taxon>
        <taxon>Helotiales</taxon>
        <taxon>Pleuroascaceae</taxon>
        <taxon>Venustampulla</taxon>
    </lineage>
</organism>
<dbReference type="RefSeq" id="XP_031867798.1">
    <property type="nucleotide sequence ID" value="XM_032015529.1"/>
</dbReference>
<dbReference type="InterPro" id="IPR001138">
    <property type="entry name" value="Zn2Cys6_DnaBD"/>
</dbReference>
<keyword evidence="2" id="KW-0805">Transcription regulation</keyword>
<dbReference type="STRING" id="2656787.A0A370THZ8"/>
<evidence type="ECO:0000256" key="1">
    <source>
        <dbReference type="ARBA" id="ARBA00004123"/>
    </source>
</evidence>
<dbReference type="SMART" id="SM00066">
    <property type="entry name" value="GAL4"/>
    <property type="match status" value="1"/>
</dbReference>
<dbReference type="CDD" id="cd00067">
    <property type="entry name" value="GAL4"/>
    <property type="match status" value="1"/>
</dbReference>
<keyword evidence="4" id="KW-0804">Transcription</keyword>
<dbReference type="PANTHER" id="PTHR31845">
    <property type="entry name" value="FINGER DOMAIN PROTEIN, PUTATIVE-RELATED"/>
    <property type="match status" value="1"/>
</dbReference>
<dbReference type="InterPro" id="IPR051089">
    <property type="entry name" value="prtT"/>
</dbReference>
<dbReference type="GO" id="GO:0005634">
    <property type="term" value="C:nucleus"/>
    <property type="evidence" value="ECO:0007669"/>
    <property type="project" value="UniProtKB-SubCell"/>
</dbReference>
<sequence length="592" mass="67193">MELFHDITPFPTHTEHGQVAPEMGASTTQVRVGKKVPKLRRSCELCRNSKGKCCPSKDSNQCQRCAKEGKQCVFLEAKPRPKRAKNSRMRVAEMEERLDDLVALLTPNAQATKQVATQSGLATISPLKITDQALSTLLPLEAPQLRSQDFSVPQHYYPSTFSFADVVLGDLPDPISKSIISFEQAENSIQVFRSKAARFPFVLVSSQMSLDSLRRERPFLLLSILTFASQKNAKIQDQLELELKEYLSKKVIVNGEKSLDLLQGLLVYLAWGCLQELEYRRTFLGCYYLASSVCRDLKKPSNMRYGAYTEECCQVLGRAAESETDYLVPYFIRLEQFAEDVNRAFSYDASLELVEIDTVRIEVLSKAFGEQLKQFESAFPIQVWNNTSIRMSYYFVRIYVNEIGFHAKPHPPSDILPALAARRLWYYSTSRNESSMHCVQSSKTYLDHFLSLPDIESLDLVLPDIFRTVYAISIIGAFVTALDAPALDHVKVRELADLDKYLDAVITKTEGLAPKEIEQDHNSWMSNLSLLFQCYKDWFHQILNDPSVIGNFAIGRLQDSVAGILPLTMEQCINFTGLIEGHDWSDVHWEDI</sequence>
<dbReference type="Gene3D" id="4.10.240.10">
    <property type="entry name" value="Zn(2)-C6 fungal-type DNA-binding domain"/>
    <property type="match status" value="1"/>
</dbReference>
<evidence type="ECO:0000259" key="6">
    <source>
        <dbReference type="PROSITE" id="PS50048"/>
    </source>
</evidence>
<comment type="subcellular location">
    <subcellularLocation>
        <location evidence="1">Nucleus</location>
    </subcellularLocation>
</comment>
<dbReference type="OrthoDB" id="5226580at2759"/>
<dbReference type="GO" id="GO:0000976">
    <property type="term" value="F:transcription cis-regulatory region binding"/>
    <property type="evidence" value="ECO:0007669"/>
    <property type="project" value="TreeGrafter"/>
</dbReference>
<gene>
    <name evidence="7" type="ORF">BP5553_06906</name>
</gene>
<name>A0A370THZ8_9HELO</name>
<dbReference type="GeneID" id="43599755"/>
<dbReference type="PROSITE" id="PS50048">
    <property type="entry name" value="ZN2_CY6_FUNGAL_2"/>
    <property type="match status" value="1"/>
</dbReference>
<proteinExistence type="predicted"/>
<evidence type="ECO:0000256" key="4">
    <source>
        <dbReference type="ARBA" id="ARBA00023163"/>
    </source>
</evidence>
<evidence type="ECO:0000256" key="3">
    <source>
        <dbReference type="ARBA" id="ARBA00023125"/>
    </source>
</evidence>
<dbReference type="PANTHER" id="PTHR31845:SF10">
    <property type="entry name" value="ZN(II)2CYS6 TRANSCRIPTION FACTOR (EUROFUNG)"/>
    <property type="match status" value="1"/>
</dbReference>
<keyword evidence="3" id="KW-0238">DNA-binding</keyword>
<reference evidence="7 8" key="1">
    <citation type="journal article" date="2018" name="IMA Fungus">
        <title>IMA Genome-F 9: Draft genome sequence of Annulohypoxylon stygium, Aspergillus mulundensis, Berkeleyomyces basicola (syn. Thielaviopsis basicola), Ceratocystis smalleyi, two Cercospora beticola strains, Coleophoma cylindrospora, Fusarium fracticaudum, Phialophora cf. hyalina, and Morchella septimelata.</title>
        <authorList>
            <person name="Wingfield B.D."/>
            <person name="Bills G.F."/>
            <person name="Dong Y."/>
            <person name="Huang W."/>
            <person name="Nel W.J."/>
            <person name="Swalarsk-Parry B.S."/>
            <person name="Vaghefi N."/>
            <person name="Wilken P.M."/>
            <person name="An Z."/>
            <person name="de Beer Z.W."/>
            <person name="De Vos L."/>
            <person name="Chen L."/>
            <person name="Duong T.A."/>
            <person name="Gao Y."/>
            <person name="Hammerbacher A."/>
            <person name="Kikkert J.R."/>
            <person name="Li Y."/>
            <person name="Li H."/>
            <person name="Li K."/>
            <person name="Li Q."/>
            <person name="Liu X."/>
            <person name="Ma X."/>
            <person name="Naidoo K."/>
            <person name="Pethybridge S.J."/>
            <person name="Sun J."/>
            <person name="Steenkamp E.T."/>
            <person name="van der Nest M.A."/>
            <person name="van Wyk S."/>
            <person name="Wingfield M.J."/>
            <person name="Xiong C."/>
            <person name="Yue Q."/>
            <person name="Zhang X."/>
        </authorList>
    </citation>
    <scope>NUCLEOTIDE SEQUENCE [LARGE SCALE GENOMIC DNA]</scope>
    <source>
        <strain evidence="7 8">BP 5553</strain>
    </source>
</reference>
<evidence type="ECO:0000313" key="8">
    <source>
        <dbReference type="Proteomes" id="UP000254866"/>
    </source>
</evidence>
<dbReference type="InterPro" id="IPR036864">
    <property type="entry name" value="Zn2-C6_fun-type_DNA-bd_sf"/>
</dbReference>
<comment type="caution">
    <text evidence="7">The sequence shown here is derived from an EMBL/GenBank/DDBJ whole genome shotgun (WGS) entry which is preliminary data.</text>
</comment>
<evidence type="ECO:0000313" key="7">
    <source>
        <dbReference type="EMBL" id="RDL34975.1"/>
    </source>
</evidence>
<keyword evidence="5" id="KW-0539">Nucleus</keyword>
<dbReference type="Proteomes" id="UP000254866">
    <property type="component" value="Unassembled WGS sequence"/>
</dbReference>
<keyword evidence="8" id="KW-1185">Reference proteome</keyword>
<evidence type="ECO:0000256" key="5">
    <source>
        <dbReference type="ARBA" id="ARBA00023242"/>
    </source>
</evidence>
<evidence type="ECO:0000256" key="2">
    <source>
        <dbReference type="ARBA" id="ARBA00023015"/>
    </source>
</evidence>
<dbReference type="AlphaFoldDB" id="A0A370THZ8"/>
<feature type="domain" description="Zn(2)-C6 fungal-type" evidence="6">
    <location>
        <begin position="42"/>
        <end position="74"/>
    </location>
</feature>
<protein>
    <recommendedName>
        <fullName evidence="6">Zn(2)-C6 fungal-type domain-containing protein</fullName>
    </recommendedName>
</protein>
<dbReference type="GO" id="GO:0000981">
    <property type="term" value="F:DNA-binding transcription factor activity, RNA polymerase II-specific"/>
    <property type="evidence" value="ECO:0007669"/>
    <property type="project" value="InterPro"/>
</dbReference>
<dbReference type="GO" id="GO:0008270">
    <property type="term" value="F:zinc ion binding"/>
    <property type="evidence" value="ECO:0007669"/>
    <property type="project" value="InterPro"/>
</dbReference>
<dbReference type="SUPFAM" id="SSF57701">
    <property type="entry name" value="Zn2/Cys6 DNA-binding domain"/>
    <property type="match status" value="1"/>
</dbReference>
<dbReference type="EMBL" id="NPIC01000006">
    <property type="protein sequence ID" value="RDL34975.1"/>
    <property type="molecule type" value="Genomic_DNA"/>
</dbReference>
<accession>A0A370THZ8</accession>